<keyword evidence="4" id="KW-0964">Secreted</keyword>
<feature type="chain" id="PRO_5005216433" description="Inactive metallocarboxypeptidase ECM14" evidence="13">
    <location>
        <begin position="19"/>
        <end position="478"/>
    </location>
</feature>
<keyword evidence="7" id="KW-0862">Zinc</keyword>
<dbReference type="GO" id="GO:0004181">
    <property type="term" value="F:metallocarboxypeptidase activity"/>
    <property type="evidence" value="ECO:0007669"/>
    <property type="project" value="InterPro"/>
</dbReference>
<protein>
    <recommendedName>
        <fullName evidence="10">Inactive metallocarboxypeptidase ECM14</fullName>
    </recommendedName>
    <alternativeName>
        <fullName evidence="11">Inactive metallocarboxypeptidase ecm14</fullName>
    </alternativeName>
</protein>
<reference evidence="16" key="1">
    <citation type="journal article" date="2015" name="J. Biotechnol.">
        <title>The structure of the Cyberlindnera jadinii genome and its relation to Candida utilis analyzed by the occurrence of single nucleotide polymorphisms.</title>
        <authorList>
            <person name="Rupp O."/>
            <person name="Brinkrolf K."/>
            <person name="Buerth C."/>
            <person name="Kunigo M."/>
            <person name="Schneider J."/>
            <person name="Jaenicke S."/>
            <person name="Goesmann A."/>
            <person name="Puehler A."/>
            <person name="Jaeger K.-E."/>
            <person name="Ernst J.F."/>
        </authorList>
    </citation>
    <scope>NUCLEOTIDE SEQUENCE [LARGE SCALE GENOMIC DNA]</scope>
    <source>
        <strain evidence="16">ATCC 18201 / CBS 1600 / BCRC 20928 / JCM 3617 / NBRC 0987 / NRRL Y-1542</strain>
    </source>
</reference>
<dbReference type="PANTHER" id="PTHR11705:SF147">
    <property type="entry name" value="INACTIVE METALLOCARBOXYPEPTIDASE ECM14"/>
    <property type="match status" value="1"/>
</dbReference>
<comment type="similarity">
    <text evidence="3 12">Belongs to the peptidase M14 family.</text>
</comment>
<sequence length="478" mass="55218">MRLLSCAKYVSLALVASAFQLPLLDTLQSQITSYLSQAHVAEEDGPVSHGGNGHGGNDASYRDVPRELWALDYTQYEGDKIVRVRMNEETKHLVMGMREVYDQWEGNDEFVDFRVPSEDIPLLQEHLDCEIMIDDLGQAVYETFPKVAEELKLETTDDFQAMTDLFFKEYRPLNTIYSWLDMMKETFPDFVEIEWLGQTYEGRDMKALHLSVDKGLNPDKKTIVLTAGVHAREWISTSTALFTIFKLLTEYGHSKKETRYLEQLDFLIVPVFNPDGYAYSWSQDRLWRKNRQETYIPRCFGIDIDRSFGYHWTKSEDYPCGESYSGEAAFEAIEAENLDTYINVTRKDHQIYGFLDLHSYTQKILCPYAYSCDEQPRDIENLLELAYGISKSIRLRYGKHYEVLPACKDRGVDIMPGLGAGSALDFMYHNRAHWAFQLKLRDTGSHGFLLPSEFIVPVGKEIYAAVKYFCEFILNPDL</sequence>
<comment type="subcellular location">
    <subcellularLocation>
        <location evidence="2">Secreted</location>
    </subcellularLocation>
</comment>
<organism evidence="15 16">
    <name type="scientific">Cyberlindnera jadinii (strain ATCC 18201 / CBS 1600 / BCRC 20928 / JCM 3617 / NBRC 0987 / NRRL Y-1542)</name>
    <name type="common">Torula yeast</name>
    <name type="synonym">Candida utilis</name>
    <dbReference type="NCBI Taxonomy" id="983966"/>
    <lineage>
        <taxon>Eukaryota</taxon>
        <taxon>Fungi</taxon>
        <taxon>Dikarya</taxon>
        <taxon>Ascomycota</taxon>
        <taxon>Saccharomycotina</taxon>
        <taxon>Saccharomycetes</taxon>
        <taxon>Phaffomycetales</taxon>
        <taxon>Phaffomycetaceae</taxon>
        <taxon>Cyberlindnera</taxon>
    </lineage>
</organism>
<evidence type="ECO:0000259" key="14">
    <source>
        <dbReference type="PROSITE" id="PS52035"/>
    </source>
</evidence>
<accession>A0A0H5C1M1</accession>
<evidence type="ECO:0000256" key="3">
    <source>
        <dbReference type="ARBA" id="ARBA00005988"/>
    </source>
</evidence>
<comment type="cofactor">
    <cofactor evidence="1">
        <name>Zn(2+)</name>
        <dbReference type="ChEBI" id="CHEBI:29105"/>
    </cofactor>
</comment>
<dbReference type="SUPFAM" id="SSF53187">
    <property type="entry name" value="Zn-dependent exopeptidases"/>
    <property type="match status" value="1"/>
</dbReference>
<dbReference type="PANTHER" id="PTHR11705">
    <property type="entry name" value="PROTEASE FAMILY M14 CARBOXYPEPTIDASE A,B"/>
    <property type="match status" value="1"/>
</dbReference>
<dbReference type="Proteomes" id="UP000038830">
    <property type="component" value="Unassembled WGS sequence"/>
</dbReference>
<dbReference type="EMBL" id="CDQK01000002">
    <property type="protein sequence ID" value="CEP21740.1"/>
    <property type="molecule type" value="Genomic_DNA"/>
</dbReference>
<dbReference type="InterPro" id="IPR057246">
    <property type="entry name" value="CARBOXYPEPT_ZN_1"/>
</dbReference>
<dbReference type="CDD" id="cd03860">
    <property type="entry name" value="M14_CP_A-B_like"/>
    <property type="match status" value="1"/>
</dbReference>
<dbReference type="GO" id="GO:0005576">
    <property type="term" value="C:extracellular region"/>
    <property type="evidence" value="ECO:0007669"/>
    <property type="project" value="UniProtKB-SubCell"/>
</dbReference>
<comment type="function">
    <text evidence="9">Inactive carboxypeptidase that may play a role in cell wall organization and biogenesis.</text>
</comment>
<dbReference type="Pfam" id="PF00246">
    <property type="entry name" value="Peptidase_M14"/>
    <property type="match status" value="1"/>
</dbReference>
<evidence type="ECO:0000256" key="6">
    <source>
        <dbReference type="ARBA" id="ARBA00022729"/>
    </source>
</evidence>
<name>A0A0H5C1M1_CYBJN</name>
<dbReference type="GO" id="GO:0008270">
    <property type="term" value="F:zinc ion binding"/>
    <property type="evidence" value="ECO:0007669"/>
    <property type="project" value="InterPro"/>
</dbReference>
<evidence type="ECO:0000313" key="15">
    <source>
        <dbReference type="EMBL" id="CEP21740.1"/>
    </source>
</evidence>
<dbReference type="InterPro" id="IPR000834">
    <property type="entry name" value="Peptidase_M14"/>
</dbReference>
<keyword evidence="8" id="KW-1015">Disulfide bond</keyword>
<dbReference type="SMART" id="SM00631">
    <property type="entry name" value="Zn_pept"/>
    <property type="match status" value="1"/>
</dbReference>
<evidence type="ECO:0000256" key="9">
    <source>
        <dbReference type="ARBA" id="ARBA00025210"/>
    </source>
</evidence>
<gene>
    <name evidence="15" type="ORF">BN1211_1934</name>
</gene>
<dbReference type="Gene3D" id="3.40.630.10">
    <property type="entry name" value="Zn peptidases"/>
    <property type="match status" value="1"/>
</dbReference>
<evidence type="ECO:0000256" key="7">
    <source>
        <dbReference type="ARBA" id="ARBA00022833"/>
    </source>
</evidence>
<evidence type="ECO:0000256" key="13">
    <source>
        <dbReference type="SAM" id="SignalP"/>
    </source>
</evidence>
<dbReference type="PROSITE" id="PS52035">
    <property type="entry name" value="PEPTIDASE_M14"/>
    <property type="match status" value="1"/>
</dbReference>
<feature type="signal peptide" evidence="13">
    <location>
        <begin position="1"/>
        <end position="18"/>
    </location>
</feature>
<dbReference type="PRINTS" id="PR00765">
    <property type="entry name" value="CRBOXYPTASEA"/>
</dbReference>
<dbReference type="FunFam" id="3.40.630.10:FF:000060">
    <property type="entry name" value="Putative metallocarboxypeptidase ecm14"/>
    <property type="match status" value="1"/>
</dbReference>
<keyword evidence="5" id="KW-0479">Metal-binding</keyword>
<dbReference type="GO" id="GO:0006508">
    <property type="term" value="P:proteolysis"/>
    <property type="evidence" value="ECO:0007669"/>
    <property type="project" value="InterPro"/>
</dbReference>
<evidence type="ECO:0000256" key="12">
    <source>
        <dbReference type="PROSITE-ProRule" id="PRU01379"/>
    </source>
</evidence>
<keyword evidence="6 13" id="KW-0732">Signal</keyword>
<evidence type="ECO:0000256" key="2">
    <source>
        <dbReference type="ARBA" id="ARBA00004613"/>
    </source>
</evidence>
<proteinExistence type="inferred from homology"/>
<evidence type="ECO:0000256" key="4">
    <source>
        <dbReference type="ARBA" id="ARBA00022525"/>
    </source>
</evidence>
<feature type="domain" description="Peptidase M14" evidence="14">
    <location>
        <begin position="169"/>
        <end position="473"/>
    </location>
</feature>
<evidence type="ECO:0000256" key="8">
    <source>
        <dbReference type="ARBA" id="ARBA00023157"/>
    </source>
</evidence>
<evidence type="ECO:0000256" key="11">
    <source>
        <dbReference type="ARBA" id="ARBA00026213"/>
    </source>
</evidence>
<dbReference type="PROSITE" id="PS00132">
    <property type="entry name" value="CARBOXYPEPT_ZN_1"/>
    <property type="match status" value="1"/>
</dbReference>
<evidence type="ECO:0000256" key="1">
    <source>
        <dbReference type="ARBA" id="ARBA00001947"/>
    </source>
</evidence>
<dbReference type="SUPFAM" id="SSF54897">
    <property type="entry name" value="Protease propeptides/inhibitors"/>
    <property type="match status" value="1"/>
</dbReference>
<evidence type="ECO:0000313" key="16">
    <source>
        <dbReference type="Proteomes" id="UP000038830"/>
    </source>
</evidence>
<evidence type="ECO:0000256" key="5">
    <source>
        <dbReference type="ARBA" id="ARBA00022723"/>
    </source>
</evidence>
<comment type="caution">
    <text evidence="12">Lacks conserved residue(s) required for the propagation of feature annotation.</text>
</comment>
<dbReference type="AlphaFoldDB" id="A0A0H5C1M1"/>
<evidence type="ECO:0000256" key="10">
    <source>
        <dbReference type="ARBA" id="ARBA00026187"/>
    </source>
</evidence>